<reference evidence="2" key="1">
    <citation type="journal article" date="2021" name="Nat. Microbiol.">
        <title>Cocultivation of an ultrasmall environmental parasitic bacterium with lytic ability against bacteria associated with wastewater foams.</title>
        <authorList>
            <person name="Batinovic S."/>
            <person name="Rose J.J.A."/>
            <person name="Ratcliffe J."/>
            <person name="Seviour R.J."/>
            <person name="Petrovski S."/>
        </authorList>
    </citation>
    <scope>NUCLEOTIDE SEQUENCE</scope>
    <source>
        <strain evidence="2">CON9</strain>
    </source>
</reference>
<evidence type="ECO:0000313" key="2">
    <source>
        <dbReference type="EMBL" id="QHN36490.1"/>
    </source>
</evidence>
<dbReference type="Gene3D" id="3.90.70.10">
    <property type="entry name" value="Cysteine proteinases"/>
    <property type="match status" value="1"/>
</dbReference>
<keyword evidence="3" id="KW-1185">Reference proteome</keyword>
<dbReference type="Proteomes" id="UP001059836">
    <property type="component" value="Chromosome"/>
</dbReference>
<evidence type="ECO:0000313" key="3">
    <source>
        <dbReference type="Proteomes" id="UP001059836"/>
    </source>
</evidence>
<gene>
    <name evidence="2" type="ORF">GII31_17945</name>
</gene>
<evidence type="ECO:0000256" key="1">
    <source>
        <dbReference type="SAM" id="MobiDB-lite"/>
    </source>
</evidence>
<dbReference type="RefSeq" id="WP_213244743.1">
    <property type="nucleotide sequence ID" value="NZ_CP045806.1"/>
</dbReference>
<protein>
    <recommendedName>
        <fullName evidence="4">Peptidase C39-like domain-containing protein</fullName>
    </recommendedName>
</protein>
<proteinExistence type="predicted"/>
<accession>A0ABX6IMT7</accession>
<organism evidence="2 3">
    <name type="scientific">Gordonia pseudamarae</name>
    <dbReference type="NCBI Taxonomy" id="2831662"/>
    <lineage>
        <taxon>Bacteria</taxon>
        <taxon>Bacillati</taxon>
        <taxon>Actinomycetota</taxon>
        <taxon>Actinomycetes</taxon>
        <taxon>Mycobacteriales</taxon>
        <taxon>Gordoniaceae</taxon>
        <taxon>Gordonia</taxon>
    </lineage>
</organism>
<feature type="region of interest" description="Disordered" evidence="1">
    <location>
        <begin position="235"/>
        <end position="270"/>
    </location>
</feature>
<dbReference type="EMBL" id="CP045809">
    <property type="protein sequence ID" value="QHN36490.1"/>
    <property type="molecule type" value="Genomic_DNA"/>
</dbReference>
<sequence length="321" mass="34324">MADFAVDTDPDEEVCADEAHPDTDPAVPSLGIDTDEQWRVPETGEPQAGRSPTGDSGPKEEFDEHWFYQATDGTCVPASVAQIVSEYSGVEFTDESAFVAYAMEQGMFVDGEISNGMTIEDSYRLMVATGIPATMVEGSTIDDLETLVESGHGAMVFVDSGYWNPGAEILDEWLGTDVGADHCVVITEIDREAGVVYLSDTGTPDGNQLAVPLDEFEKAWAESNNTMIVCDEPSPNAEFLESGTDKDSSALGTQTPGTQALGAQDTSRSGEDIGRELLERTPDDQQTIDVEDVVSWATDNPWILLPIVIGAGAALGKAGRR</sequence>
<feature type="compositionally biased region" description="Acidic residues" evidence="1">
    <location>
        <begin position="1"/>
        <end position="16"/>
    </location>
</feature>
<name>A0ABX6IMT7_9ACTN</name>
<evidence type="ECO:0008006" key="4">
    <source>
        <dbReference type="Google" id="ProtNLM"/>
    </source>
</evidence>
<feature type="region of interest" description="Disordered" evidence="1">
    <location>
        <begin position="1"/>
        <end position="61"/>
    </location>
</feature>